<feature type="domain" description="Methyl-accepting transducer" evidence="6">
    <location>
        <begin position="276"/>
        <end position="505"/>
    </location>
</feature>
<keyword evidence="2" id="KW-0488">Methylation</keyword>
<dbReference type="InterPro" id="IPR004089">
    <property type="entry name" value="MCPsignal_dom"/>
</dbReference>
<dbReference type="PROSITE" id="PS50111">
    <property type="entry name" value="CHEMOTAXIS_TRANSDUC_2"/>
    <property type="match status" value="1"/>
</dbReference>
<comment type="similarity">
    <text evidence="3">Belongs to the methyl-accepting chemotaxis (MCP) protein family.</text>
</comment>
<feature type="domain" description="HAMP" evidence="7">
    <location>
        <begin position="227"/>
        <end position="271"/>
    </location>
</feature>
<dbReference type="SMART" id="SM00283">
    <property type="entry name" value="MA"/>
    <property type="match status" value="1"/>
</dbReference>
<accession>A0A2W5DXU0</accession>
<dbReference type="InterPro" id="IPR003660">
    <property type="entry name" value="HAMP_dom"/>
</dbReference>
<gene>
    <name evidence="8" type="ORF">DI603_02065</name>
</gene>
<keyword evidence="5" id="KW-0812">Transmembrane</keyword>
<evidence type="ECO:0000313" key="9">
    <source>
        <dbReference type="Proteomes" id="UP000249633"/>
    </source>
</evidence>
<comment type="subcellular location">
    <subcellularLocation>
        <location evidence="1">Membrane</location>
    </subcellularLocation>
</comment>
<keyword evidence="5" id="KW-0472">Membrane</keyword>
<comment type="caution">
    <text evidence="8">The sequence shown here is derived from an EMBL/GenBank/DDBJ whole genome shotgun (WGS) entry which is preliminary data.</text>
</comment>
<dbReference type="EMBL" id="QFOD01000001">
    <property type="protein sequence ID" value="PZP36765.1"/>
    <property type="molecule type" value="Genomic_DNA"/>
</dbReference>
<evidence type="ECO:0000259" key="6">
    <source>
        <dbReference type="PROSITE" id="PS50111"/>
    </source>
</evidence>
<organism evidence="8 9">
    <name type="scientific">Roseateles depolymerans</name>
    <dbReference type="NCBI Taxonomy" id="76731"/>
    <lineage>
        <taxon>Bacteria</taxon>
        <taxon>Pseudomonadati</taxon>
        <taxon>Pseudomonadota</taxon>
        <taxon>Betaproteobacteria</taxon>
        <taxon>Burkholderiales</taxon>
        <taxon>Sphaerotilaceae</taxon>
        <taxon>Roseateles</taxon>
    </lineage>
</organism>
<dbReference type="FunFam" id="1.10.287.950:FF:000001">
    <property type="entry name" value="Methyl-accepting chemotaxis sensory transducer"/>
    <property type="match status" value="1"/>
</dbReference>
<evidence type="ECO:0000256" key="2">
    <source>
        <dbReference type="ARBA" id="ARBA00022481"/>
    </source>
</evidence>
<dbReference type="SUPFAM" id="SSF58104">
    <property type="entry name" value="Methyl-accepting chemotaxis protein (MCP) signaling domain"/>
    <property type="match status" value="1"/>
</dbReference>
<dbReference type="CDD" id="cd11386">
    <property type="entry name" value="MCP_signal"/>
    <property type="match status" value="1"/>
</dbReference>
<dbReference type="AlphaFoldDB" id="A0A2W5DXU0"/>
<keyword evidence="5" id="KW-1133">Transmembrane helix</keyword>
<dbReference type="InterPro" id="IPR051310">
    <property type="entry name" value="MCP_chemotaxis"/>
</dbReference>
<dbReference type="GO" id="GO:0007165">
    <property type="term" value="P:signal transduction"/>
    <property type="evidence" value="ECO:0007669"/>
    <property type="project" value="UniProtKB-KW"/>
</dbReference>
<dbReference type="PRINTS" id="PR00260">
    <property type="entry name" value="CHEMTRNSDUCR"/>
</dbReference>
<feature type="transmembrane region" description="Helical" evidence="5">
    <location>
        <begin position="189"/>
        <end position="212"/>
    </location>
</feature>
<dbReference type="Gene3D" id="1.10.287.950">
    <property type="entry name" value="Methyl-accepting chemotaxis protein"/>
    <property type="match status" value="1"/>
</dbReference>
<dbReference type="GO" id="GO:0006935">
    <property type="term" value="P:chemotaxis"/>
    <property type="evidence" value="ECO:0007669"/>
    <property type="project" value="InterPro"/>
</dbReference>
<reference evidence="8 9" key="1">
    <citation type="submission" date="2017-08" db="EMBL/GenBank/DDBJ databases">
        <title>Infants hospitalized years apart are colonized by the same room-sourced microbial strains.</title>
        <authorList>
            <person name="Brooks B."/>
            <person name="Olm M.R."/>
            <person name="Firek B.A."/>
            <person name="Baker R."/>
            <person name="Thomas B.C."/>
            <person name="Morowitz M.J."/>
            <person name="Banfield J.F."/>
        </authorList>
    </citation>
    <scope>NUCLEOTIDE SEQUENCE [LARGE SCALE GENOMIC DNA]</scope>
    <source>
        <strain evidence="8">S2_012_000_R2_81</strain>
    </source>
</reference>
<protein>
    <submittedName>
        <fullName evidence="8">Methyl-accepting chemotaxis protein</fullName>
    </submittedName>
</protein>
<dbReference type="PANTHER" id="PTHR43531">
    <property type="entry name" value="PROTEIN ICFG"/>
    <property type="match status" value="1"/>
</dbReference>
<evidence type="ECO:0000256" key="4">
    <source>
        <dbReference type="PROSITE-ProRule" id="PRU00284"/>
    </source>
</evidence>
<dbReference type="GO" id="GO:0004888">
    <property type="term" value="F:transmembrane signaling receptor activity"/>
    <property type="evidence" value="ECO:0007669"/>
    <property type="project" value="InterPro"/>
</dbReference>
<evidence type="ECO:0000256" key="3">
    <source>
        <dbReference type="ARBA" id="ARBA00029447"/>
    </source>
</evidence>
<dbReference type="PANTHER" id="PTHR43531:SF14">
    <property type="entry name" value="METHYL-ACCEPTING CHEMOTAXIS PROTEIN I-RELATED"/>
    <property type="match status" value="1"/>
</dbReference>
<proteinExistence type="inferred from homology"/>
<evidence type="ECO:0000256" key="5">
    <source>
        <dbReference type="SAM" id="Phobius"/>
    </source>
</evidence>
<sequence>MLSSMSVAKRLYAGFGLLLLILTAVTGLAVFNVRTIDAALDANGNRHAPIQRYAINFRGSAHDRAIAVRDLVLAGNAQDRQREVERIEALARFYAESDAPLERMVHAPEASPELGQMYAAIRAAEARAMGTTRQLIEQAGSANDADGARKLLWEQAKPQYVEWLATINRLIDFEEGRLRAGEGIARRQAAGFVGVMLAALLAAAAVSALAAWRVTRSLLQQLGAEPQQLADAASHVAQGDLRTAKLDRQAPQGSVAASLAAMRDSLAQVVGQVRNTSEGIASGSHGIAEGNAGLLRRTEAQASSLQQTTASMQQMTDIVQGNAEAARQAAQLAESASVAARQGGEVVGRVVSNMDQISTSSRRIADIIGLIDSIAFQTNLLALNAAVEAARAGEQGRGFAVVASEVRMLAQRSATAASEIKGLIDSSVQRIEDGSRLVHQAGSSMTDIVAQVQSVAALITEIRDATLSQTTGITQVNAAMSQLDDATQQNAALVEQSSSAADELRDDAARLAQLVSMFQLAASSPAAHGRQPAMLPA</sequence>
<evidence type="ECO:0000259" key="7">
    <source>
        <dbReference type="PROSITE" id="PS50885"/>
    </source>
</evidence>
<dbReference type="Proteomes" id="UP000249633">
    <property type="component" value="Unassembled WGS sequence"/>
</dbReference>
<evidence type="ECO:0000256" key="1">
    <source>
        <dbReference type="ARBA" id="ARBA00004370"/>
    </source>
</evidence>
<name>A0A2W5DXU0_9BURK</name>
<keyword evidence="4" id="KW-0807">Transducer</keyword>
<evidence type="ECO:0000313" key="8">
    <source>
        <dbReference type="EMBL" id="PZP36765.1"/>
    </source>
</evidence>
<dbReference type="PROSITE" id="PS50885">
    <property type="entry name" value="HAMP"/>
    <property type="match status" value="1"/>
</dbReference>
<dbReference type="InterPro" id="IPR004090">
    <property type="entry name" value="Chemotax_Me-accpt_rcpt"/>
</dbReference>
<dbReference type="Pfam" id="PF00015">
    <property type="entry name" value="MCPsignal"/>
    <property type="match status" value="1"/>
</dbReference>
<dbReference type="GO" id="GO:0005886">
    <property type="term" value="C:plasma membrane"/>
    <property type="evidence" value="ECO:0007669"/>
    <property type="project" value="TreeGrafter"/>
</dbReference>